<dbReference type="AlphaFoldDB" id="A0A857C5F3"/>
<dbReference type="OrthoDB" id="274366at2"/>
<feature type="coiled-coil region" evidence="1">
    <location>
        <begin position="258"/>
        <end position="292"/>
    </location>
</feature>
<proteinExistence type="predicted"/>
<accession>A0A857C5F3</accession>
<dbReference type="EMBL" id="CP046908">
    <property type="protein sequence ID" value="QGZ34075.1"/>
    <property type="molecule type" value="Genomic_DNA"/>
</dbReference>
<protein>
    <submittedName>
        <fullName evidence="3">Uncharacterized protein</fullName>
    </submittedName>
</protein>
<feature type="compositionally biased region" description="Basic and acidic residues" evidence="2">
    <location>
        <begin position="152"/>
        <end position="166"/>
    </location>
</feature>
<evidence type="ECO:0000313" key="4">
    <source>
        <dbReference type="Proteomes" id="UP000435648"/>
    </source>
</evidence>
<feature type="region of interest" description="Disordered" evidence="2">
    <location>
        <begin position="147"/>
        <end position="166"/>
    </location>
</feature>
<feature type="region of interest" description="Disordered" evidence="2">
    <location>
        <begin position="449"/>
        <end position="485"/>
    </location>
</feature>
<dbReference type="KEGG" id="siw:GH266_05845"/>
<evidence type="ECO:0000313" key="3">
    <source>
        <dbReference type="EMBL" id="QGZ34075.1"/>
    </source>
</evidence>
<dbReference type="RefSeq" id="WP_158193059.1">
    <property type="nucleotide sequence ID" value="NZ_CP046908.1"/>
</dbReference>
<evidence type="ECO:0000256" key="2">
    <source>
        <dbReference type="SAM" id="MobiDB-lite"/>
    </source>
</evidence>
<feature type="coiled-coil region" evidence="1">
    <location>
        <begin position="15"/>
        <end position="42"/>
    </location>
</feature>
<organism evidence="3 4">
    <name type="scientific">Stappia indica</name>
    <dbReference type="NCBI Taxonomy" id="538381"/>
    <lineage>
        <taxon>Bacteria</taxon>
        <taxon>Pseudomonadati</taxon>
        <taxon>Pseudomonadota</taxon>
        <taxon>Alphaproteobacteria</taxon>
        <taxon>Hyphomicrobiales</taxon>
        <taxon>Stappiaceae</taxon>
        <taxon>Stappia</taxon>
    </lineage>
</organism>
<name>A0A857C5F3_9HYPH</name>
<keyword evidence="1" id="KW-0175">Coiled coil</keyword>
<evidence type="ECO:0000256" key="1">
    <source>
        <dbReference type="SAM" id="Coils"/>
    </source>
</evidence>
<sequence length="485" mass="53553">MVSGRQTLGSIERALGEVRQEEDLLRRRVDDAMREINDLRGAELEAFRELARFRLREGGDKAFGQRIDKDEAEARRQLEQRELALSALRAQHDALTSDVAALTEQRRRLTRERDAASDRLDAILEAVDKKLAGDPAYTAQREAAEAAQRTAEAARSKARQAQDDRAAKSKAYEDDALFAYLWKRGFGTSTYRSTGLIRMLDRWVARLIRYNDARPNYAMLVEIPHRLDAYASDREAEAQAELAKLGALSRQAAADVAGEDLAAAIETAEREIEDTTATLEKLEVELEELGKREQPYLSGEDSEFRTAEEALLRSLRSEELTTLWQEALATPSPEDERIVRRLQDLDARIEILNSATENDQRTLRDLARRRDELAKVTRQFRQKRYDTWDSTFDNDSLTGVLLGELAKGALSGADYWAKAEKSRKRRKRHGGGVGFPGGIGLPGSMGGFGGGSEGGSGGGRGGFGGGGFGSGDSFGGGGFKTGDTF</sequence>
<reference evidence="3 4" key="1">
    <citation type="submission" date="2019-12" db="EMBL/GenBank/DDBJ databases">
        <title>The genome of Stappia indica PHM037.</title>
        <authorList>
            <person name="Kacar D."/>
            <person name="Galan B."/>
            <person name="Canedo L."/>
            <person name="Rodriguez P."/>
            <person name="de la Calle F."/>
            <person name="Garcia J.L."/>
        </authorList>
    </citation>
    <scope>NUCLEOTIDE SEQUENCE [LARGE SCALE GENOMIC DNA]</scope>
    <source>
        <strain evidence="3 4">PHM037</strain>
    </source>
</reference>
<dbReference type="Proteomes" id="UP000435648">
    <property type="component" value="Chromosome"/>
</dbReference>
<gene>
    <name evidence="3" type="ORF">GH266_05845</name>
</gene>